<gene>
    <name evidence="1" type="ORF">C1I98_25995</name>
</gene>
<evidence type="ECO:0000313" key="2">
    <source>
        <dbReference type="Proteomes" id="UP000248544"/>
    </source>
</evidence>
<name>A0A2W2GSE0_9ACTN</name>
<accession>A0A2W2GSE0</accession>
<protein>
    <submittedName>
        <fullName evidence="1">Uncharacterized protein</fullName>
    </submittedName>
</protein>
<dbReference type="Proteomes" id="UP000248544">
    <property type="component" value="Unassembled WGS sequence"/>
</dbReference>
<evidence type="ECO:0000313" key="1">
    <source>
        <dbReference type="EMBL" id="PZG37087.1"/>
    </source>
</evidence>
<organism evidence="1 2">
    <name type="scientific">Spongiactinospora gelatinilytica</name>
    <dbReference type="NCBI Taxonomy" id="2666298"/>
    <lineage>
        <taxon>Bacteria</taxon>
        <taxon>Bacillati</taxon>
        <taxon>Actinomycetota</taxon>
        <taxon>Actinomycetes</taxon>
        <taxon>Streptosporangiales</taxon>
        <taxon>Streptosporangiaceae</taxon>
        <taxon>Spongiactinospora</taxon>
    </lineage>
</organism>
<keyword evidence="2" id="KW-1185">Reference proteome</keyword>
<sequence>MIADEAAGEFGQDALEGEFWGCGYEARRGHGAVRPEVRHSAGGELHCLFIATEQGRGVAFGATAFCEELGVGREDLIRNDAFQQATRIELILSVHDTPWSEGSGSRTACDGR</sequence>
<proteinExistence type="predicted"/>
<dbReference type="AlphaFoldDB" id="A0A2W2GSE0"/>
<dbReference type="EMBL" id="POUA01000244">
    <property type="protein sequence ID" value="PZG37087.1"/>
    <property type="molecule type" value="Genomic_DNA"/>
</dbReference>
<comment type="caution">
    <text evidence="1">The sequence shown here is derived from an EMBL/GenBank/DDBJ whole genome shotgun (WGS) entry which is preliminary data.</text>
</comment>
<reference evidence="1 2" key="1">
    <citation type="submission" date="2018-01" db="EMBL/GenBank/DDBJ databases">
        <title>Draft genome sequence of Sphaerisporangium sp. 7K107.</title>
        <authorList>
            <person name="Sahin N."/>
            <person name="Saygin H."/>
            <person name="Ay H."/>
        </authorList>
    </citation>
    <scope>NUCLEOTIDE SEQUENCE [LARGE SCALE GENOMIC DNA]</scope>
    <source>
        <strain evidence="1 2">7K107</strain>
    </source>
</reference>